<evidence type="ECO:0008006" key="3">
    <source>
        <dbReference type="Google" id="ProtNLM"/>
    </source>
</evidence>
<dbReference type="Proteomes" id="UP000649753">
    <property type="component" value="Unassembled WGS sequence"/>
</dbReference>
<dbReference type="AlphaFoldDB" id="A0A927MAL3"/>
<accession>A0A927MAL3</accession>
<organism evidence="1 2">
    <name type="scientific">Plantactinospora soyae</name>
    <dbReference type="NCBI Taxonomy" id="1544732"/>
    <lineage>
        <taxon>Bacteria</taxon>
        <taxon>Bacillati</taxon>
        <taxon>Actinomycetota</taxon>
        <taxon>Actinomycetes</taxon>
        <taxon>Micromonosporales</taxon>
        <taxon>Micromonosporaceae</taxon>
        <taxon>Plantactinospora</taxon>
    </lineage>
</organism>
<proteinExistence type="predicted"/>
<protein>
    <recommendedName>
        <fullName evidence="3">Zinc-ribbon domain-containing protein</fullName>
    </recommendedName>
</protein>
<evidence type="ECO:0000313" key="1">
    <source>
        <dbReference type="EMBL" id="MBE1490909.1"/>
    </source>
</evidence>
<dbReference type="EMBL" id="JADBEB010000001">
    <property type="protein sequence ID" value="MBE1490909.1"/>
    <property type="molecule type" value="Genomic_DNA"/>
</dbReference>
<gene>
    <name evidence="1" type="ORF">H4W31_006547</name>
</gene>
<reference evidence="1" key="1">
    <citation type="submission" date="2020-10" db="EMBL/GenBank/DDBJ databases">
        <title>Sequencing the genomes of 1000 actinobacteria strains.</title>
        <authorList>
            <person name="Klenk H.-P."/>
        </authorList>
    </citation>
    <scope>NUCLEOTIDE SEQUENCE</scope>
    <source>
        <strain evidence="1">DSM 46832</strain>
    </source>
</reference>
<comment type="caution">
    <text evidence="1">The sequence shown here is derived from an EMBL/GenBank/DDBJ whole genome shotgun (WGS) entry which is preliminary data.</text>
</comment>
<sequence>MFLIFGLRTKSERLGLVPMACRVCGQSGSMLLVREITRFSLFFVPLFRVRTKHRLYCTNPLCGAGTDIGAGEARRLLAGAPR</sequence>
<evidence type="ECO:0000313" key="2">
    <source>
        <dbReference type="Proteomes" id="UP000649753"/>
    </source>
</evidence>
<dbReference type="RefSeq" id="WP_192770102.1">
    <property type="nucleotide sequence ID" value="NZ_JADBEB010000001.1"/>
</dbReference>
<name>A0A927MAL3_9ACTN</name>
<keyword evidence="2" id="KW-1185">Reference proteome</keyword>